<organism evidence="2 3">
    <name type="scientific">Candidatus Faecenecus gallistercoris</name>
    <dbReference type="NCBI Taxonomy" id="2840793"/>
    <lineage>
        <taxon>Bacteria</taxon>
        <taxon>Bacillati</taxon>
        <taxon>Bacillota</taxon>
        <taxon>Bacillota incertae sedis</taxon>
        <taxon>Candidatus Faecenecus</taxon>
    </lineage>
</organism>
<dbReference type="Proteomes" id="UP000886725">
    <property type="component" value="Unassembled WGS sequence"/>
</dbReference>
<feature type="transmembrane region" description="Helical" evidence="1">
    <location>
        <begin position="84"/>
        <end position="105"/>
    </location>
</feature>
<accession>A0A9D1CJI2</accession>
<evidence type="ECO:0000313" key="3">
    <source>
        <dbReference type="Proteomes" id="UP000886725"/>
    </source>
</evidence>
<sequence>MWNFIKSHYIFFVLLMIVGVAIVYTGWSYHDNRVFIEELETSLKERCLKDMTVSEYCEDYVSRDPSQKIDTFSTTSDLITNMSWLHILSVFVIVLPVAIVSHRKLKKGYVKNILTRQNYSKFQKKLYLSVSKYATGFVIVGVMIFIVSFILSGHFDVALTKANVSESSLIATLPWIKANTNPWFEIGIWFVSLYLVGLLISTITLLVSKKSTNVLVTVLATYFYFFILEVVISVGISSFLLSNVFHMTSISSSLSLFSVWNFGTNQSIISLIWLILLNVAAIMIYYFVYRDKEKLVISSER</sequence>
<dbReference type="AlphaFoldDB" id="A0A9D1CJI2"/>
<feature type="transmembrane region" description="Helical" evidence="1">
    <location>
        <begin position="126"/>
        <end position="151"/>
    </location>
</feature>
<gene>
    <name evidence="2" type="ORF">IAC85_00620</name>
</gene>
<dbReference type="EMBL" id="DVFU01000016">
    <property type="protein sequence ID" value="HIQ64221.1"/>
    <property type="molecule type" value="Genomic_DNA"/>
</dbReference>
<keyword evidence="1" id="KW-0812">Transmembrane</keyword>
<evidence type="ECO:0000313" key="2">
    <source>
        <dbReference type="EMBL" id="HIQ64221.1"/>
    </source>
</evidence>
<proteinExistence type="predicted"/>
<reference evidence="2" key="1">
    <citation type="submission" date="2020-10" db="EMBL/GenBank/DDBJ databases">
        <authorList>
            <person name="Gilroy R."/>
        </authorList>
    </citation>
    <scope>NUCLEOTIDE SEQUENCE</scope>
    <source>
        <strain evidence="2">CHK165-10780</strain>
    </source>
</reference>
<feature type="transmembrane region" description="Helical" evidence="1">
    <location>
        <begin position="186"/>
        <end position="207"/>
    </location>
</feature>
<feature type="transmembrane region" description="Helical" evidence="1">
    <location>
        <begin position="214"/>
        <end position="247"/>
    </location>
</feature>
<comment type="caution">
    <text evidence="2">The sequence shown here is derived from an EMBL/GenBank/DDBJ whole genome shotgun (WGS) entry which is preliminary data.</text>
</comment>
<feature type="transmembrane region" description="Helical" evidence="1">
    <location>
        <begin position="267"/>
        <end position="288"/>
    </location>
</feature>
<keyword evidence="1" id="KW-0472">Membrane</keyword>
<reference evidence="2" key="2">
    <citation type="journal article" date="2021" name="PeerJ">
        <title>Extensive microbial diversity within the chicken gut microbiome revealed by metagenomics and culture.</title>
        <authorList>
            <person name="Gilroy R."/>
            <person name="Ravi A."/>
            <person name="Getino M."/>
            <person name="Pursley I."/>
            <person name="Horton D.L."/>
            <person name="Alikhan N.F."/>
            <person name="Baker D."/>
            <person name="Gharbi K."/>
            <person name="Hall N."/>
            <person name="Watson M."/>
            <person name="Adriaenssens E.M."/>
            <person name="Foster-Nyarko E."/>
            <person name="Jarju S."/>
            <person name="Secka A."/>
            <person name="Antonio M."/>
            <person name="Oren A."/>
            <person name="Chaudhuri R.R."/>
            <person name="La Ragione R."/>
            <person name="Hildebrand F."/>
            <person name="Pallen M.J."/>
        </authorList>
    </citation>
    <scope>NUCLEOTIDE SEQUENCE</scope>
    <source>
        <strain evidence="2">CHK165-10780</strain>
    </source>
</reference>
<name>A0A9D1CJI2_9FIRM</name>
<protein>
    <submittedName>
        <fullName evidence="2">Uncharacterized protein</fullName>
    </submittedName>
</protein>
<feature type="transmembrane region" description="Helical" evidence="1">
    <location>
        <begin position="9"/>
        <end position="27"/>
    </location>
</feature>
<evidence type="ECO:0000256" key="1">
    <source>
        <dbReference type="SAM" id="Phobius"/>
    </source>
</evidence>
<keyword evidence="1" id="KW-1133">Transmembrane helix</keyword>